<evidence type="ECO:0000259" key="16">
    <source>
        <dbReference type="PROSITE" id="PS50105"/>
    </source>
</evidence>
<dbReference type="AlphaFoldDB" id="B2GU35"/>
<evidence type="ECO:0000256" key="3">
    <source>
        <dbReference type="ARBA" id="ARBA00020117"/>
    </source>
</evidence>
<dbReference type="SUPFAM" id="SSF48403">
    <property type="entry name" value="Ankyrin repeat"/>
    <property type="match status" value="1"/>
</dbReference>
<sequence>MALRRYQVVPGGGESSDSDDGWDMGEARQQDELIENNPVNESTEDIFKKALTTGNVKIVEQLLNSGLNVECCFLFGWTPLMYAASVANLEMIRLLLDRGANASFEKDKFSVLMAACTAQAGEEKIVKCVDLLLSRNADPNIACRKQMTPIMYSAREGHLQVVSLLVAHGADINAQDENDYTGLAWAAHDGRKNMVLKMLELGADKTLSTKKGETPAEIARKLNHLEIFSILSFSANSGQGKMTLNKEEAIYRYLKIQPDQELKYTNSYSTSSDLEVFLCGLDLEHLTELFKENDITLKQLLHFKEEELKKVGVCCEVDCKKIVGAVKEIQVDDAKPEEFPAFLNLESSSDELFAFLLKLNRQCNCLTHTVRAVNDQIPLNPQNIVMEWDYTQNFSSVCEDIVTSVADLSKETCSLKLLLNKFKNGQKSTPCRVPPLEEQTGWRKDRVLKMSAIMLLSFGLISLLVKVNGKKKHDESVSVKQKT</sequence>
<reference evidence="19" key="1">
    <citation type="journal article" date="2002" name="Dev. Dyn.">
        <title>Genetic and genomic tools for Xenopus research: The NIH Xenopus initiative.</title>
        <authorList>
            <person name="Klein S.L."/>
            <person name="Strausberg R.L."/>
            <person name="Wagner L."/>
            <person name="Pontius J."/>
            <person name="Clifton S.W."/>
            <person name="Richardson P."/>
        </authorList>
    </citation>
    <scope>NUCLEOTIDE SEQUENCE</scope>
</reference>
<keyword evidence="9" id="KW-0744">Spermatogenesis</keyword>
<organism evidence="17">
    <name type="scientific">Xenopus tropicalis</name>
    <name type="common">Western clawed frog</name>
    <name type="synonym">Silurana tropicalis</name>
    <dbReference type="NCBI Taxonomy" id="8364"/>
    <lineage>
        <taxon>Eukaryota</taxon>
        <taxon>Metazoa</taxon>
        <taxon>Chordata</taxon>
        <taxon>Craniata</taxon>
        <taxon>Vertebrata</taxon>
        <taxon>Euteleostomi</taxon>
        <taxon>Amphibia</taxon>
        <taxon>Batrachia</taxon>
        <taxon>Anura</taxon>
        <taxon>Pipoidea</taxon>
        <taxon>Pipidae</taxon>
        <taxon>Xenopodinae</taxon>
        <taxon>Xenopus</taxon>
        <taxon>Silurana</taxon>
    </lineage>
</organism>
<dbReference type="InterPro" id="IPR001660">
    <property type="entry name" value="SAM"/>
</dbReference>
<keyword evidence="11" id="KW-0943">RNA-mediated gene silencing</keyword>
<dbReference type="GO" id="GO:0051321">
    <property type="term" value="P:meiotic cell cycle"/>
    <property type="evidence" value="ECO:0007669"/>
    <property type="project" value="UniProtKB-KW"/>
</dbReference>
<reference evidence="17" key="2">
    <citation type="submission" date="2008-04" db="EMBL/GenBank/DDBJ databases">
        <authorList>
            <consortium name="NIH - Xenopus Gene Collection (XGC) project"/>
        </authorList>
    </citation>
    <scope>NUCLEOTIDE SEQUENCE [LARGE SCALE MRNA]</scope>
    <source>
        <strain evidence="17">TGA IC</strain>
        <tissue evidence="17">Testes</tissue>
    </source>
</reference>
<dbReference type="PROSITE" id="PS50105">
    <property type="entry name" value="SAM_DOMAIN"/>
    <property type="match status" value="1"/>
</dbReference>
<evidence type="ECO:0000256" key="15">
    <source>
        <dbReference type="SAM" id="MobiDB-lite"/>
    </source>
</evidence>
<evidence type="ECO:0000256" key="2">
    <source>
        <dbReference type="ARBA" id="ARBA00011479"/>
    </source>
</evidence>
<dbReference type="Gene3D" id="1.25.40.20">
    <property type="entry name" value="Ankyrin repeat-containing domain"/>
    <property type="match status" value="1"/>
</dbReference>
<dbReference type="EMBL" id="BC166115">
    <property type="protein sequence ID" value="AAI66115.1"/>
    <property type="molecule type" value="mRNA"/>
</dbReference>
<protein>
    <recommendedName>
        <fullName evidence="3">Ankyrin repeat, SAM and basic leucine zipper domain-containing protein 1</fullName>
    </recommendedName>
    <alternativeName>
        <fullName evidence="13">Germ cell-specific ankyrin, SAM and basic leucine zipper domain-containing protein</fullName>
    </alternativeName>
</protein>
<evidence type="ECO:0000256" key="1">
    <source>
        <dbReference type="ARBA" id="ARBA00004496"/>
    </source>
</evidence>
<dbReference type="PROSITE" id="PS50297">
    <property type="entry name" value="ANK_REP_REGION"/>
    <property type="match status" value="2"/>
</dbReference>
<evidence type="ECO:0000256" key="6">
    <source>
        <dbReference type="ARBA" id="ARBA00022553"/>
    </source>
</evidence>
<dbReference type="GO" id="GO:0071546">
    <property type="term" value="C:pi-body"/>
    <property type="evidence" value="ECO:0000318"/>
    <property type="project" value="GO_Central"/>
</dbReference>
<feature type="domain" description="SAM" evidence="16">
    <location>
        <begin position="269"/>
        <end position="332"/>
    </location>
</feature>
<dbReference type="InterPro" id="IPR042650">
    <property type="entry name" value="Asz1_SAM"/>
</dbReference>
<dbReference type="OrthoDB" id="439236at2759"/>
<dbReference type="Pfam" id="PF07647">
    <property type="entry name" value="SAM_2"/>
    <property type="match status" value="1"/>
</dbReference>
<dbReference type="Gene3D" id="1.10.150.50">
    <property type="entry name" value="Transcription Factor, Ets-1"/>
    <property type="match status" value="1"/>
</dbReference>
<dbReference type="PRINTS" id="PR01415">
    <property type="entry name" value="ANKYRIN"/>
</dbReference>
<dbReference type="GO" id="GO:0030154">
    <property type="term" value="P:cell differentiation"/>
    <property type="evidence" value="ECO:0007669"/>
    <property type="project" value="UniProtKB-KW"/>
</dbReference>
<evidence type="ECO:0000256" key="8">
    <source>
        <dbReference type="ARBA" id="ARBA00022782"/>
    </source>
</evidence>
<evidence type="ECO:0000256" key="13">
    <source>
        <dbReference type="ARBA" id="ARBA00030354"/>
    </source>
</evidence>
<dbReference type="GO" id="GO:0007283">
    <property type="term" value="P:spermatogenesis"/>
    <property type="evidence" value="ECO:0007669"/>
    <property type="project" value="UniProtKB-KW"/>
</dbReference>
<comment type="subcellular location">
    <subcellularLocation>
        <location evidence="1">Cytoplasm</location>
    </subcellularLocation>
</comment>
<evidence type="ECO:0000313" key="20">
    <source>
        <dbReference type="Xenbase" id="XB-GENE-986015"/>
    </source>
</evidence>
<dbReference type="Pfam" id="PF12796">
    <property type="entry name" value="Ank_2"/>
    <property type="match status" value="1"/>
</dbReference>
<evidence type="ECO:0000256" key="9">
    <source>
        <dbReference type="ARBA" id="ARBA00022871"/>
    </source>
</evidence>
<dbReference type="FunFam" id="1.10.150.50:FF:000089">
    <property type="entry name" value="Ankyrin repeat, SAM and basic leucine zipper domain-containing 1"/>
    <property type="match status" value="1"/>
</dbReference>
<dbReference type="SUPFAM" id="SSF47769">
    <property type="entry name" value="SAM/Pointed domain"/>
    <property type="match status" value="1"/>
</dbReference>
<dbReference type="PANTHER" id="PTHR24157:SF3">
    <property type="entry name" value="ANKYRIN REPEAT, SAM AND BASIC LEUCINE ZIPPER DOMAIN-CONTAINING PROTEIN 1"/>
    <property type="match status" value="1"/>
</dbReference>
<accession>B2GU35</accession>
<reference evidence="19" key="3">
    <citation type="submission" date="2025-04" db="UniProtKB">
        <authorList>
            <consortium name="RefSeq"/>
        </authorList>
    </citation>
    <scope>IDENTIFICATION</scope>
</reference>
<feature type="repeat" description="ANK" evidence="14">
    <location>
        <begin position="145"/>
        <end position="177"/>
    </location>
</feature>
<evidence type="ECO:0000256" key="4">
    <source>
        <dbReference type="ARBA" id="ARBA00022473"/>
    </source>
</evidence>
<dbReference type="Proteomes" id="UP000008143">
    <property type="component" value="Chromosome 3"/>
</dbReference>
<name>B2GU35_XENTR</name>
<keyword evidence="5" id="KW-0963">Cytoplasm</keyword>
<dbReference type="InterPro" id="IPR013761">
    <property type="entry name" value="SAM/pointed_sf"/>
</dbReference>
<dbReference type="GeneID" id="100158503"/>
<dbReference type="SMART" id="SM00248">
    <property type="entry name" value="ANK"/>
    <property type="match status" value="5"/>
</dbReference>
<keyword evidence="4" id="KW-0217">Developmental protein</keyword>
<comment type="subunit">
    <text evidence="2">Interacts with DDX4, PIWIL1, RANBP9 and TDRD1.</text>
</comment>
<keyword evidence="7" id="KW-0677">Repeat</keyword>
<feature type="repeat" description="ANK" evidence="14">
    <location>
        <begin position="75"/>
        <end position="107"/>
    </location>
</feature>
<dbReference type="KEGG" id="xtr:100158503"/>
<dbReference type="OMA" id="PFMFACR"/>
<keyword evidence="8" id="KW-0221">Differentiation</keyword>
<dbReference type="InterPro" id="IPR002110">
    <property type="entry name" value="Ankyrin_rpt"/>
</dbReference>
<dbReference type="GO" id="GO:0031047">
    <property type="term" value="P:regulatory ncRNA-mediated gene silencing"/>
    <property type="evidence" value="ECO:0007669"/>
    <property type="project" value="UniProtKB-KW"/>
</dbReference>
<proteinExistence type="evidence at transcript level"/>
<evidence type="ECO:0000256" key="12">
    <source>
        <dbReference type="ARBA" id="ARBA00023254"/>
    </source>
</evidence>
<dbReference type="CDD" id="cd09521">
    <property type="entry name" value="SAM_ASZ1"/>
    <property type="match status" value="1"/>
</dbReference>
<dbReference type="Xenbase" id="XB-GENE-986015">
    <property type="gene designation" value="asz1"/>
</dbReference>
<evidence type="ECO:0000313" key="19">
    <source>
        <dbReference type="RefSeq" id="NP_001121415.1"/>
    </source>
</evidence>
<keyword evidence="12" id="KW-0469">Meiosis</keyword>
<dbReference type="RefSeq" id="NP_001121415.1">
    <property type="nucleotide sequence ID" value="NM_001127943.1"/>
</dbReference>
<evidence type="ECO:0000256" key="11">
    <source>
        <dbReference type="ARBA" id="ARBA00023158"/>
    </source>
</evidence>
<feature type="region of interest" description="Disordered" evidence="15">
    <location>
        <begin position="1"/>
        <end position="24"/>
    </location>
</feature>
<dbReference type="FunFam" id="1.25.40.20:FF:000192">
    <property type="entry name" value="Ankyrin repeat, SAM and basic leucine zipper domain-containing 1"/>
    <property type="match status" value="1"/>
</dbReference>
<gene>
    <name evidence="19 20" type="primary">asz1</name>
    <name evidence="19" type="synonym">alp1</name>
    <name evidence="19" type="synonym">ankl1</name>
    <name evidence="19" type="synonym">gasz</name>
    <name evidence="17" type="synonym">LOC100158503</name>
</gene>
<dbReference type="Pfam" id="PF00023">
    <property type="entry name" value="Ank"/>
    <property type="match status" value="1"/>
</dbReference>
<keyword evidence="10 14" id="KW-0040">ANK repeat</keyword>
<keyword evidence="18" id="KW-1185">Reference proteome</keyword>
<evidence type="ECO:0000256" key="7">
    <source>
        <dbReference type="ARBA" id="ARBA00022737"/>
    </source>
</evidence>
<evidence type="ECO:0000313" key="18">
    <source>
        <dbReference type="Proteomes" id="UP000008143"/>
    </source>
</evidence>
<dbReference type="PROSITE" id="PS50088">
    <property type="entry name" value="ANK_REPEAT"/>
    <property type="match status" value="2"/>
</dbReference>
<dbReference type="InterPro" id="IPR036770">
    <property type="entry name" value="Ankyrin_rpt-contain_sf"/>
</dbReference>
<evidence type="ECO:0000256" key="14">
    <source>
        <dbReference type="PROSITE-ProRule" id="PRU00023"/>
    </source>
</evidence>
<evidence type="ECO:0000256" key="10">
    <source>
        <dbReference type="ARBA" id="ARBA00023043"/>
    </source>
</evidence>
<dbReference type="AGR" id="Xenbase:XB-GENE-986015"/>
<keyword evidence="6" id="KW-0597">Phosphoprotein</keyword>
<dbReference type="CTD" id="136991"/>
<dbReference type="PANTHER" id="PTHR24157">
    <property type="entry name" value="ANKYRIN REPEAT, SAM AND BASIC LEUCINE ZIPPER DOMAIN-CONTAINING PROTEIN 1"/>
    <property type="match status" value="1"/>
</dbReference>
<evidence type="ECO:0000256" key="5">
    <source>
        <dbReference type="ARBA" id="ARBA00022490"/>
    </source>
</evidence>
<evidence type="ECO:0000313" key="17">
    <source>
        <dbReference type="EMBL" id="AAI66115.1"/>
    </source>
</evidence>